<proteinExistence type="predicted"/>
<feature type="transmembrane region" description="Helical" evidence="2">
    <location>
        <begin position="277"/>
        <end position="298"/>
    </location>
</feature>
<protein>
    <recommendedName>
        <fullName evidence="5">Tetratricopeptide repeat domain protein</fullName>
    </recommendedName>
</protein>
<reference evidence="3 4" key="1">
    <citation type="submission" date="2006-04" db="EMBL/GenBank/DDBJ databases">
        <authorList>
            <person name="Nierman W.C."/>
        </authorList>
    </citation>
    <scope>NUCLEOTIDE SEQUENCE [LARGE SCALE GENOMIC DNA]</scope>
    <source>
        <strain evidence="3 4">DW4/3-1</strain>
    </source>
</reference>
<dbReference type="Proteomes" id="UP000032702">
    <property type="component" value="Unassembled WGS sequence"/>
</dbReference>
<comment type="caution">
    <text evidence="3">The sequence shown here is derived from an EMBL/GenBank/DDBJ whole genome shotgun (WGS) entry which is preliminary data.</text>
</comment>
<evidence type="ECO:0000313" key="3">
    <source>
        <dbReference type="EMBL" id="EAU68755.1"/>
    </source>
</evidence>
<keyword evidence="2" id="KW-0472">Membrane</keyword>
<evidence type="ECO:0008006" key="5">
    <source>
        <dbReference type="Google" id="ProtNLM"/>
    </source>
</evidence>
<accession>Q09AK1</accession>
<feature type="region of interest" description="Disordered" evidence="1">
    <location>
        <begin position="1"/>
        <end position="100"/>
    </location>
</feature>
<feature type="transmembrane region" description="Helical" evidence="2">
    <location>
        <begin position="332"/>
        <end position="353"/>
    </location>
</feature>
<sequence length="378" mass="40974">MLPPSSARRAGKPRKGRNLTTFRPSFSPDVREKEDFIGPEGRRRRRAAQEAAWNQSLPGNLRKEPPSAGRFNEQGSLPERGGATSKAFAHPDRGQGVPRRHCRVKTRRPGMHAPHKALILLLLGIIPSTVRAEGAAEVQTYLLSIQRLFDDLEYERALSEIQLARQVPHGTDEEVTLTLYEGILQYELGQQEQGKAAFKSALSLRPEAKLPVQVAPKVKSLFESVRQQVNQEMASLRAQREAERLKAEAAAPALPPPALPSATVSEEVQPRRDLRRYALVPAIAGGALAIAGGIAWGISRGELNQLRNDDPKLATMEDVQQSISRGRTWQTVGVSLLSVGAAGLAAATGMYVLGGPDKPVALSVGTTGTSAVIQGRWP</sequence>
<dbReference type="EMBL" id="AAMD01000013">
    <property type="protein sequence ID" value="EAU68755.1"/>
    <property type="molecule type" value="Genomic_DNA"/>
</dbReference>
<dbReference type="AlphaFoldDB" id="Q09AK1"/>
<organism evidence="3 4">
    <name type="scientific">Stigmatella aurantiaca (strain DW4/3-1)</name>
    <dbReference type="NCBI Taxonomy" id="378806"/>
    <lineage>
        <taxon>Bacteria</taxon>
        <taxon>Pseudomonadati</taxon>
        <taxon>Myxococcota</taxon>
        <taxon>Myxococcia</taxon>
        <taxon>Myxococcales</taxon>
        <taxon>Cystobacterineae</taxon>
        <taxon>Archangiaceae</taxon>
        <taxon>Stigmatella</taxon>
    </lineage>
</organism>
<gene>
    <name evidence="3" type="ORF">STIAU_2761</name>
</gene>
<evidence type="ECO:0000256" key="2">
    <source>
        <dbReference type="SAM" id="Phobius"/>
    </source>
</evidence>
<evidence type="ECO:0000256" key="1">
    <source>
        <dbReference type="SAM" id="MobiDB-lite"/>
    </source>
</evidence>
<keyword evidence="2" id="KW-0812">Transmembrane</keyword>
<evidence type="ECO:0000313" key="4">
    <source>
        <dbReference type="Proteomes" id="UP000032702"/>
    </source>
</evidence>
<keyword evidence="2" id="KW-1133">Transmembrane helix</keyword>
<name>Q09AK1_STIAD</name>